<keyword evidence="1" id="KW-0378">Hydrolase</keyword>
<dbReference type="Proteomes" id="UP000265520">
    <property type="component" value="Unassembled WGS sequence"/>
</dbReference>
<dbReference type="InterPro" id="IPR036457">
    <property type="entry name" value="PPM-type-like_dom_sf"/>
</dbReference>
<comment type="caution">
    <text evidence="2">The sequence shown here is derived from an EMBL/GenBank/DDBJ whole genome shotgun (WGS) entry which is preliminary data.</text>
</comment>
<evidence type="ECO:0000313" key="3">
    <source>
        <dbReference type="Proteomes" id="UP000265520"/>
    </source>
</evidence>
<comment type="cofactor">
    <cofactor evidence="1">
        <name>Mn(2+)</name>
        <dbReference type="ChEBI" id="CHEBI:29035"/>
    </cofactor>
</comment>
<evidence type="ECO:0000256" key="1">
    <source>
        <dbReference type="RuleBase" id="RU366020"/>
    </source>
</evidence>
<sequence>MQASAIFHALERYSSLINIMIPVFRVHVEPGDVVVAGTNGLFDNLYTNDITALVVCSIIDGLKPHVTAQKIATLAQQRALDKNWLSPYSAAARENGYHRCGGKLDDITVLVSYISSS</sequence>
<dbReference type="Gene3D" id="3.60.40.10">
    <property type="entry name" value="PPM-type phosphatase domain"/>
    <property type="match status" value="1"/>
</dbReference>
<dbReference type="InterPro" id="IPR039123">
    <property type="entry name" value="PPTC7"/>
</dbReference>
<keyword evidence="3" id="KW-1185">Reference proteome</keyword>
<dbReference type="EMBL" id="LXQA010066571">
    <property type="protein sequence ID" value="MCI07760.1"/>
    <property type="molecule type" value="Genomic_DNA"/>
</dbReference>
<keyword evidence="1" id="KW-0479">Metal-binding</keyword>
<dbReference type="AlphaFoldDB" id="A0A392P8K5"/>
<organism evidence="2 3">
    <name type="scientific">Trifolium medium</name>
    <dbReference type="NCBI Taxonomy" id="97028"/>
    <lineage>
        <taxon>Eukaryota</taxon>
        <taxon>Viridiplantae</taxon>
        <taxon>Streptophyta</taxon>
        <taxon>Embryophyta</taxon>
        <taxon>Tracheophyta</taxon>
        <taxon>Spermatophyta</taxon>
        <taxon>Magnoliopsida</taxon>
        <taxon>eudicotyledons</taxon>
        <taxon>Gunneridae</taxon>
        <taxon>Pentapetalae</taxon>
        <taxon>rosids</taxon>
        <taxon>fabids</taxon>
        <taxon>Fabales</taxon>
        <taxon>Fabaceae</taxon>
        <taxon>Papilionoideae</taxon>
        <taxon>50 kb inversion clade</taxon>
        <taxon>NPAAA clade</taxon>
        <taxon>Hologalegina</taxon>
        <taxon>IRL clade</taxon>
        <taxon>Trifolieae</taxon>
        <taxon>Trifolium</taxon>
    </lineage>
</organism>
<keyword evidence="1" id="KW-0904">Protein phosphatase</keyword>
<comment type="catalytic activity">
    <reaction evidence="1">
        <text>O-phospho-L-threonyl-[protein] + H2O = L-threonyl-[protein] + phosphate</text>
        <dbReference type="Rhea" id="RHEA:47004"/>
        <dbReference type="Rhea" id="RHEA-COMP:11060"/>
        <dbReference type="Rhea" id="RHEA-COMP:11605"/>
        <dbReference type="ChEBI" id="CHEBI:15377"/>
        <dbReference type="ChEBI" id="CHEBI:30013"/>
        <dbReference type="ChEBI" id="CHEBI:43474"/>
        <dbReference type="ChEBI" id="CHEBI:61977"/>
        <dbReference type="EC" id="3.1.3.16"/>
    </reaction>
</comment>
<reference evidence="2 3" key="1">
    <citation type="journal article" date="2018" name="Front. Plant Sci.">
        <title>Red Clover (Trifolium pratense) and Zigzag Clover (T. medium) - A Picture of Genomic Similarities and Differences.</title>
        <authorList>
            <person name="Dluhosova J."/>
            <person name="Istvanek J."/>
            <person name="Nedelnik J."/>
            <person name="Repkova J."/>
        </authorList>
    </citation>
    <scope>NUCLEOTIDE SEQUENCE [LARGE SCALE GENOMIC DNA]</scope>
    <source>
        <strain evidence="3">cv. 10/8</strain>
        <tissue evidence="2">Leaf</tissue>
    </source>
</reference>
<name>A0A392P8K5_9FABA</name>
<dbReference type="PANTHER" id="PTHR12320">
    <property type="entry name" value="PROTEIN PHOSPHATASE 2C"/>
    <property type="match status" value="1"/>
</dbReference>
<comment type="catalytic activity">
    <reaction evidence="1">
        <text>O-phospho-L-seryl-[protein] + H2O = L-seryl-[protein] + phosphate</text>
        <dbReference type="Rhea" id="RHEA:20629"/>
        <dbReference type="Rhea" id="RHEA-COMP:9863"/>
        <dbReference type="Rhea" id="RHEA-COMP:11604"/>
        <dbReference type="ChEBI" id="CHEBI:15377"/>
        <dbReference type="ChEBI" id="CHEBI:29999"/>
        <dbReference type="ChEBI" id="CHEBI:43474"/>
        <dbReference type="ChEBI" id="CHEBI:83421"/>
        <dbReference type="EC" id="3.1.3.16"/>
    </reaction>
</comment>
<proteinExistence type="inferred from homology"/>
<protein>
    <recommendedName>
        <fullName evidence="1">Protein phosphatase</fullName>
        <ecNumber evidence="1">3.1.3.16</ecNumber>
    </recommendedName>
</protein>
<dbReference type="GO" id="GO:0046872">
    <property type="term" value="F:metal ion binding"/>
    <property type="evidence" value="ECO:0007669"/>
    <property type="project" value="UniProtKB-UniRule"/>
</dbReference>
<feature type="non-terminal residue" evidence="2">
    <location>
        <position position="117"/>
    </location>
</feature>
<evidence type="ECO:0000313" key="2">
    <source>
        <dbReference type="EMBL" id="MCI07760.1"/>
    </source>
</evidence>
<dbReference type="SUPFAM" id="SSF81606">
    <property type="entry name" value="PP2C-like"/>
    <property type="match status" value="1"/>
</dbReference>
<comment type="similarity">
    <text evidence="1">Belongs to the PP2C family.</text>
</comment>
<dbReference type="EC" id="3.1.3.16" evidence="1"/>
<dbReference type="PANTHER" id="PTHR12320:SF83">
    <property type="entry name" value="PROTEIN PHOSPHATASE 2C 55-RELATED"/>
    <property type="match status" value="1"/>
</dbReference>
<accession>A0A392P8K5</accession>
<dbReference type="GO" id="GO:0004722">
    <property type="term" value="F:protein serine/threonine phosphatase activity"/>
    <property type="evidence" value="ECO:0007669"/>
    <property type="project" value="UniProtKB-EC"/>
</dbReference>
<keyword evidence="1" id="KW-0460">Magnesium</keyword>
<keyword evidence="1" id="KW-0464">Manganese</keyword>
<comment type="cofactor">
    <cofactor evidence="1">
        <name>Mg(2+)</name>
        <dbReference type="ChEBI" id="CHEBI:18420"/>
    </cofactor>
</comment>